<evidence type="ECO:0000256" key="1">
    <source>
        <dbReference type="ARBA" id="ARBA00004651"/>
    </source>
</evidence>
<proteinExistence type="predicted"/>
<dbReference type="Pfam" id="PF13231">
    <property type="entry name" value="PMT_2"/>
    <property type="match status" value="1"/>
</dbReference>
<dbReference type="InterPro" id="IPR050297">
    <property type="entry name" value="LipidA_mod_glycosyltrf_83"/>
</dbReference>
<feature type="transmembrane region" description="Helical" evidence="9">
    <location>
        <begin position="42"/>
        <end position="65"/>
    </location>
</feature>
<dbReference type="Proteomes" id="UP000001382">
    <property type="component" value="Chromosome"/>
</dbReference>
<evidence type="ECO:0000256" key="5">
    <source>
        <dbReference type="ARBA" id="ARBA00022692"/>
    </source>
</evidence>
<dbReference type="STRING" id="526225.Gobs_4094"/>
<dbReference type="InterPro" id="IPR038731">
    <property type="entry name" value="RgtA/B/C-like"/>
</dbReference>
<evidence type="ECO:0000313" key="12">
    <source>
        <dbReference type="Proteomes" id="UP000001382"/>
    </source>
</evidence>
<dbReference type="eggNOG" id="COG5305">
    <property type="taxonomic scope" value="Bacteria"/>
</dbReference>
<feature type="transmembrane region" description="Helical" evidence="9">
    <location>
        <begin position="199"/>
        <end position="225"/>
    </location>
</feature>
<evidence type="ECO:0000256" key="3">
    <source>
        <dbReference type="ARBA" id="ARBA00022676"/>
    </source>
</evidence>
<protein>
    <recommendedName>
        <fullName evidence="10">Glycosyltransferase RgtA/B/C/D-like domain-containing protein</fullName>
    </recommendedName>
</protein>
<keyword evidence="3" id="KW-0328">Glycosyltransferase</keyword>
<dbReference type="GO" id="GO:0009103">
    <property type="term" value="P:lipopolysaccharide biosynthetic process"/>
    <property type="evidence" value="ECO:0007669"/>
    <property type="project" value="UniProtKB-ARBA"/>
</dbReference>
<evidence type="ECO:0000313" key="11">
    <source>
        <dbReference type="EMBL" id="ADB76659.1"/>
    </source>
</evidence>
<feature type="transmembrane region" description="Helical" evidence="9">
    <location>
        <begin position="288"/>
        <end position="309"/>
    </location>
</feature>
<sequence length="544" mass="56587">MSPRPGGTQAAPPTALQRPAPARPVRRSGAWPRLGERSGQPWPVAVLAVVIGGLVTAGVVARFIAPPELWLDEAQSVAIARLPLPELFAALEQDGSPPLYYLLLHAWIAVFGESATAVRALSAGISVLTLPLAWDLGRRLAGRRVAVALVVLLATSPFLIRYASETRMYALLVLLTVLCVGAAVAVVRRPGPGPVLRLGVVVGALLLTHLWGFHVVAVVGLLALATLPVRRGPALRLLVGLAVGGLLFTPWVLSLLVQLAHTGTPWAAPPAFAVLPLALEAWQGGSQVRAHVLGTALLLLAALGLLAAAAARRPGERTVLLSLRPRPSRAVLLALSLGTLLVAGAVSGLTGTAVADRYTSVAVFGFLALAAWGVAALPGTGVRATGLVVVAGLGLVTALPELTDPRTQAGEVAQALDDARPGDVVVFCPDQLGPSVSRLIPPEAGLDLVVYPDLRPADRVDWTDYEARMTSTPSAAVAADVLERAGDGSAVWVVTGPGYRVPSTQRCGFLVDVLEAVRGPAELVVAPDRRVFEDSRLQYLPPAA</sequence>
<evidence type="ECO:0000256" key="4">
    <source>
        <dbReference type="ARBA" id="ARBA00022679"/>
    </source>
</evidence>
<evidence type="ECO:0000256" key="7">
    <source>
        <dbReference type="ARBA" id="ARBA00023136"/>
    </source>
</evidence>
<dbReference type="PANTHER" id="PTHR33908:SF11">
    <property type="entry name" value="MEMBRANE PROTEIN"/>
    <property type="match status" value="1"/>
</dbReference>
<keyword evidence="4" id="KW-0808">Transferase</keyword>
<dbReference type="AlphaFoldDB" id="D2SEM3"/>
<dbReference type="PANTHER" id="PTHR33908">
    <property type="entry name" value="MANNOSYLTRANSFERASE YKCB-RELATED"/>
    <property type="match status" value="1"/>
</dbReference>
<feature type="domain" description="Glycosyltransferase RgtA/B/C/D-like" evidence="10">
    <location>
        <begin position="97"/>
        <end position="232"/>
    </location>
</feature>
<dbReference type="KEGG" id="gob:Gobs_4094"/>
<evidence type="ECO:0000256" key="9">
    <source>
        <dbReference type="SAM" id="Phobius"/>
    </source>
</evidence>
<reference evidence="12" key="2">
    <citation type="submission" date="2010-01" db="EMBL/GenBank/DDBJ databases">
        <title>The complete genome of Geodermatophilus obscurus DSM 43160.</title>
        <authorList>
            <consortium name="US DOE Joint Genome Institute (JGI-PGF)"/>
            <person name="Lucas S."/>
            <person name="Copeland A."/>
            <person name="Lapidus A."/>
            <person name="Glavina del Rio T."/>
            <person name="Dalin E."/>
            <person name="Tice H."/>
            <person name="Bruce D."/>
            <person name="Goodwin L."/>
            <person name="Pitluck S."/>
            <person name="Kyrpides N."/>
            <person name="Mavromatis K."/>
            <person name="Ivanova N."/>
            <person name="Munk A.C."/>
            <person name="Brettin T."/>
            <person name="Detter J.C."/>
            <person name="Han C."/>
            <person name="Larimer F."/>
            <person name="Land M."/>
            <person name="Hauser L."/>
            <person name="Markowitz V."/>
            <person name="Cheng J.-F."/>
            <person name="Hugenholtz P."/>
            <person name="Woyke T."/>
            <person name="Wu D."/>
            <person name="Jando M."/>
            <person name="Schneider S."/>
            <person name="Klenk H.-P."/>
            <person name="Eisen J.A."/>
        </authorList>
    </citation>
    <scope>NUCLEOTIDE SEQUENCE [LARGE SCALE GENOMIC DNA]</scope>
    <source>
        <strain evidence="12">ATCC 25078 / DSM 43160 / JCM 3152 / KCC A-0152 / KCTC 9177 / NBRC 13315 / NRRL B-3577 / G-20</strain>
    </source>
</reference>
<keyword evidence="5 9" id="KW-0812">Transmembrane</keyword>
<dbReference type="RefSeq" id="WP_012950084.1">
    <property type="nucleotide sequence ID" value="NC_013757.1"/>
</dbReference>
<organism evidence="11 12">
    <name type="scientific">Geodermatophilus obscurus (strain ATCC 25078 / DSM 43160 / JCM 3152 / CCUG 61914 / KCC A-0152 / KCTC 9177 / NBRC 13315 / NRRL B-3577 / G-20)</name>
    <dbReference type="NCBI Taxonomy" id="526225"/>
    <lineage>
        <taxon>Bacteria</taxon>
        <taxon>Bacillati</taxon>
        <taxon>Actinomycetota</taxon>
        <taxon>Actinomycetes</taxon>
        <taxon>Geodermatophilales</taxon>
        <taxon>Geodermatophilaceae</taxon>
        <taxon>Geodermatophilus</taxon>
    </lineage>
</organism>
<keyword evidence="7 9" id="KW-0472">Membrane</keyword>
<dbReference type="GO" id="GO:0005886">
    <property type="term" value="C:plasma membrane"/>
    <property type="evidence" value="ECO:0007669"/>
    <property type="project" value="UniProtKB-SubCell"/>
</dbReference>
<evidence type="ECO:0000256" key="2">
    <source>
        <dbReference type="ARBA" id="ARBA00022475"/>
    </source>
</evidence>
<feature type="transmembrane region" description="Helical" evidence="9">
    <location>
        <begin position="145"/>
        <end position="163"/>
    </location>
</feature>
<feature type="transmembrane region" description="Helical" evidence="9">
    <location>
        <begin position="358"/>
        <end position="377"/>
    </location>
</feature>
<feature type="region of interest" description="Disordered" evidence="8">
    <location>
        <begin position="1"/>
        <end position="34"/>
    </location>
</feature>
<evidence type="ECO:0000259" key="10">
    <source>
        <dbReference type="Pfam" id="PF13231"/>
    </source>
</evidence>
<keyword evidence="6 9" id="KW-1133">Transmembrane helix</keyword>
<comment type="subcellular location">
    <subcellularLocation>
        <location evidence="1">Cell membrane</location>
        <topology evidence="1">Multi-pass membrane protein</topology>
    </subcellularLocation>
</comment>
<reference evidence="11 12" key="1">
    <citation type="journal article" date="2010" name="Stand. Genomic Sci.">
        <title>Complete genome sequence of Geodermatophilus obscurus type strain (G-20).</title>
        <authorList>
            <person name="Ivanova N."/>
            <person name="Sikorski J."/>
            <person name="Jando M."/>
            <person name="Munk C."/>
            <person name="Lapidus A."/>
            <person name="Glavina Del Rio T."/>
            <person name="Copeland A."/>
            <person name="Tice H."/>
            <person name="Cheng J.-F."/>
            <person name="Lucas S."/>
            <person name="Chen F."/>
            <person name="Nolan M."/>
            <person name="Bruce D."/>
            <person name="Goodwin L."/>
            <person name="Pitluck S."/>
            <person name="Mavromatis K."/>
            <person name="Mikhailova N."/>
            <person name="Pati A."/>
            <person name="Chen A."/>
            <person name="Palaniappan K."/>
            <person name="Land M."/>
            <person name="Hauser L."/>
            <person name="Chang Y.-J."/>
            <person name="Jeffries C.D."/>
            <person name="Meincke L."/>
            <person name="Brettin T."/>
            <person name="Detter J.C."/>
            <person name="Detter J.C."/>
            <person name="Rohde M."/>
            <person name="Goeker M."/>
            <person name="Bristow J."/>
            <person name="Eisen J.A."/>
            <person name="Markowitz V."/>
            <person name="Hugenholtz P."/>
            <person name="Kyrpides N.C."/>
            <person name="Klenk H.-P."/>
        </authorList>
    </citation>
    <scope>NUCLEOTIDE SEQUENCE [LARGE SCALE GENOMIC DNA]</scope>
    <source>
        <strain evidence="12">ATCC 25078 / DSM 43160 / JCM 3152 / KCC A-0152 / KCTC 9177 / NBRC 13315 / NRRL B-3577 / G-20</strain>
    </source>
</reference>
<dbReference type="EMBL" id="CP001867">
    <property type="protein sequence ID" value="ADB76659.1"/>
    <property type="molecule type" value="Genomic_DNA"/>
</dbReference>
<dbReference type="GO" id="GO:0016763">
    <property type="term" value="F:pentosyltransferase activity"/>
    <property type="evidence" value="ECO:0007669"/>
    <property type="project" value="TreeGrafter"/>
</dbReference>
<evidence type="ECO:0000256" key="8">
    <source>
        <dbReference type="SAM" id="MobiDB-lite"/>
    </source>
</evidence>
<dbReference type="HOGENOM" id="CLU_027934_0_0_11"/>
<feature type="transmembrane region" description="Helical" evidence="9">
    <location>
        <begin position="169"/>
        <end position="187"/>
    </location>
</feature>
<feature type="transmembrane region" description="Helical" evidence="9">
    <location>
        <begin position="330"/>
        <end position="352"/>
    </location>
</feature>
<keyword evidence="2" id="KW-1003">Cell membrane</keyword>
<evidence type="ECO:0000256" key="6">
    <source>
        <dbReference type="ARBA" id="ARBA00022989"/>
    </source>
</evidence>
<gene>
    <name evidence="11" type="ordered locus">Gobs_4094</name>
</gene>
<accession>D2SEM3</accession>
<name>D2SEM3_GEOOG</name>
<feature type="transmembrane region" description="Helical" evidence="9">
    <location>
        <begin position="237"/>
        <end position="257"/>
    </location>
</feature>
<keyword evidence="12" id="KW-1185">Reference proteome</keyword>